<evidence type="ECO:0000259" key="3">
    <source>
        <dbReference type="PROSITE" id="PS01031"/>
    </source>
</evidence>
<dbReference type="KEGG" id="meg:DKB62_06525"/>
<dbReference type="Pfam" id="PF00011">
    <property type="entry name" value="HSP20"/>
    <property type="match status" value="1"/>
</dbReference>
<evidence type="ECO:0000313" key="4">
    <source>
        <dbReference type="EMBL" id="AXL21239.1"/>
    </source>
</evidence>
<dbReference type="Gene3D" id="2.60.40.790">
    <property type="match status" value="1"/>
</dbReference>
<gene>
    <name evidence="4" type="ORF">DKB62_06525</name>
</gene>
<proteinExistence type="inferred from homology"/>
<evidence type="ECO:0000313" key="5">
    <source>
        <dbReference type="Proteomes" id="UP000254337"/>
    </source>
</evidence>
<reference evidence="4 5" key="1">
    <citation type="submission" date="2018-05" db="EMBL/GenBank/DDBJ databases">
        <title>Complete genome sequence of Megasphaera sp. AJH120T, isolated from the ceca of a chicken.</title>
        <authorList>
            <person name="Maki J."/>
            <person name="Looft T."/>
        </authorList>
    </citation>
    <scope>NUCLEOTIDE SEQUENCE [LARGE SCALE GENOMIC DNA]</scope>
    <source>
        <strain evidence="4 5">AJH120</strain>
    </source>
</reference>
<dbReference type="InterPro" id="IPR002068">
    <property type="entry name" value="A-crystallin/Hsp20_dom"/>
</dbReference>
<dbReference type="InterPro" id="IPR008978">
    <property type="entry name" value="HSP20-like_chaperone"/>
</dbReference>
<protein>
    <submittedName>
        <fullName evidence="4">Hsp20/alpha crystallin family protein</fullName>
    </submittedName>
</protein>
<dbReference type="PROSITE" id="PS01031">
    <property type="entry name" value="SHSP"/>
    <property type="match status" value="1"/>
</dbReference>
<organism evidence="4 5">
    <name type="scientific">Megasphaera stantonii</name>
    <dbReference type="NCBI Taxonomy" id="2144175"/>
    <lineage>
        <taxon>Bacteria</taxon>
        <taxon>Bacillati</taxon>
        <taxon>Bacillota</taxon>
        <taxon>Negativicutes</taxon>
        <taxon>Veillonellales</taxon>
        <taxon>Veillonellaceae</taxon>
        <taxon>Megasphaera</taxon>
    </lineage>
</organism>
<comment type="similarity">
    <text evidence="1 2">Belongs to the small heat shock protein (HSP20) family.</text>
</comment>
<keyword evidence="5" id="KW-1185">Reference proteome</keyword>
<dbReference type="AlphaFoldDB" id="A0A346AZE6"/>
<sequence length="145" mass="16430">MKSLFPIVTNNDALFPMNFADRFFSDFMKPFEGSYNIPRVDIEDKGNEYVLTTDLPGVAKEDISLTYDDDVLTLSARHEETKDEQDDQKNYIYKERSSSSFCRSFPVSGIRKDGIQASFADGVLTVTLPKETPQPAESVRTIDIQ</sequence>
<dbReference type="PANTHER" id="PTHR11527">
    <property type="entry name" value="HEAT-SHOCK PROTEIN 20 FAMILY MEMBER"/>
    <property type="match status" value="1"/>
</dbReference>
<dbReference type="Proteomes" id="UP000254337">
    <property type="component" value="Chromosome"/>
</dbReference>
<dbReference type="SUPFAM" id="SSF49764">
    <property type="entry name" value="HSP20-like chaperones"/>
    <property type="match status" value="1"/>
</dbReference>
<accession>A0A346AZE6</accession>
<dbReference type="OrthoDB" id="9811615at2"/>
<dbReference type="RefSeq" id="WP_107196265.1">
    <property type="nucleotide sequence ID" value="NZ_CAUWMV010000005.1"/>
</dbReference>
<dbReference type="EMBL" id="CP029462">
    <property type="protein sequence ID" value="AXL21239.1"/>
    <property type="molecule type" value="Genomic_DNA"/>
</dbReference>
<evidence type="ECO:0000256" key="1">
    <source>
        <dbReference type="PROSITE-ProRule" id="PRU00285"/>
    </source>
</evidence>
<evidence type="ECO:0000256" key="2">
    <source>
        <dbReference type="RuleBase" id="RU003616"/>
    </source>
</evidence>
<dbReference type="InterPro" id="IPR031107">
    <property type="entry name" value="Small_HSP"/>
</dbReference>
<name>A0A346AZE6_9FIRM</name>
<feature type="domain" description="SHSP" evidence="3">
    <location>
        <begin position="31"/>
        <end position="145"/>
    </location>
</feature>